<dbReference type="InterPro" id="IPR001054">
    <property type="entry name" value="A/G_cyclase"/>
</dbReference>
<evidence type="ECO:0000259" key="2">
    <source>
        <dbReference type="PROSITE" id="PS50125"/>
    </source>
</evidence>
<dbReference type="RefSeq" id="WP_281802220.1">
    <property type="nucleotide sequence ID" value="NZ_BSEC01000001.1"/>
</dbReference>
<keyword evidence="1" id="KW-1133">Transmembrane helix</keyword>
<dbReference type="Pfam" id="PF00211">
    <property type="entry name" value="Guanylate_cyc"/>
    <property type="match status" value="1"/>
</dbReference>
<dbReference type="GO" id="GO:0004016">
    <property type="term" value="F:adenylate cyclase activity"/>
    <property type="evidence" value="ECO:0007669"/>
    <property type="project" value="UniProtKB-ARBA"/>
</dbReference>
<dbReference type="EMBL" id="BSEC01000001">
    <property type="protein sequence ID" value="GLI92794.1"/>
    <property type="molecule type" value="Genomic_DNA"/>
</dbReference>
<accession>A0A9W6GTX4</accession>
<dbReference type="PANTHER" id="PTHR43081:SF1">
    <property type="entry name" value="ADENYLATE CYCLASE, TERMINAL-DIFFERENTIATION SPECIFIC"/>
    <property type="match status" value="1"/>
</dbReference>
<feature type="transmembrane region" description="Helical" evidence="1">
    <location>
        <begin position="414"/>
        <end position="432"/>
    </location>
</feature>
<name>A0A9W6GTX4_9HYPH</name>
<dbReference type="PROSITE" id="PS50125">
    <property type="entry name" value="GUANYLATE_CYCLASE_2"/>
    <property type="match status" value="1"/>
</dbReference>
<comment type="caution">
    <text evidence="3">The sequence shown here is derived from an EMBL/GenBank/DDBJ whole genome shotgun (WGS) entry which is preliminary data.</text>
</comment>
<evidence type="ECO:0000313" key="4">
    <source>
        <dbReference type="Proteomes" id="UP001144323"/>
    </source>
</evidence>
<dbReference type="GO" id="GO:0035556">
    <property type="term" value="P:intracellular signal transduction"/>
    <property type="evidence" value="ECO:0007669"/>
    <property type="project" value="InterPro"/>
</dbReference>
<keyword evidence="1" id="KW-0472">Membrane</keyword>
<dbReference type="PANTHER" id="PTHR43081">
    <property type="entry name" value="ADENYLATE CYCLASE, TERMINAL-DIFFERENTIATION SPECIFIC-RELATED"/>
    <property type="match status" value="1"/>
</dbReference>
<sequence length="738" mass="79811">MYSRKQIFLVATLIAGLLTLPWGLLQPRVLDDLRNTIFDNFQRMSPRAYDPEAPVRVVGVDEESLQAYGQWPWPRTRVAALVDRLVDMGAAAIAFDFIFSEPDRASARKLVEALPETKLRVELARLVAKTPDSDEIMAKAIGRGPVVMAGTLAPEGQKSYPAKVGFATAGDDPLPFLYAFPAAVLPLAPFIESSRGLGVTNWISDRDLVVRRVPLLMRLGETVAPSLALEALRVAQGAETLVVRSSNASGETAYGAQTGVNAVKVGSFEIATGAEADVRPRYAFSDPRRNISAKAVLEGRAPRSEIEGRIIFIGALAVGIGDVRATPLEPIVPGVDVHAQIVESLTSGALLSRPDWGPGLEAIVALVAFLATMPLLFAAPMTVSIVFPPLAVAALFGGAYYLFEKQGLLLDPAYPSLVIIGSYIVGAVTLWRSENSARRQVRNAFGKFVAPAVVDRLAENPELLVLGGETRDLTVLFCDLRNFSGISEGLSARDLTQFMNDYLTPMTDAILECDGTVDKYMGDAILAFWNAPLDVIDHPRKALAAALAMRASLVDFNVARARAAEAAGRPHLEARMGCGLNLGPCNVGNMGSTRRFDYSILGDNVNLASRLEGASKAFAIDIIVSGAVYDAAPDMAWLDLGHIVVVGRSEPTHVYALAGDAKFAETDMYVRWRTAHQEMLEHYLSRRFSIAAEQASELSRTVSGLWPGLYKALEKRYSGLERDGVQGDWSPVWNLTSK</sequence>
<evidence type="ECO:0000313" key="3">
    <source>
        <dbReference type="EMBL" id="GLI92794.1"/>
    </source>
</evidence>
<dbReference type="SMART" id="SM00044">
    <property type="entry name" value="CYCc"/>
    <property type="match status" value="1"/>
</dbReference>
<feature type="transmembrane region" description="Helical" evidence="1">
    <location>
        <begin position="385"/>
        <end position="402"/>
    </location>
</feature>
<feature type="domain" description="Guanylate cyclase" evidence="2">
    <location>
        <begin position="474"/>
        <end position="612"/>
    </location>
</feature>
<evidence type="ECO:0000256" key="1">
    <source>
        <dbReference type="SAM" id="Phobius"/>
    </source>
</evidence>
<dbReference type="AlphaFoldDB" id="A0A9W6GTX4"/>
<dbReference type="SMART" id="SM01080">
    <property type="entry name" value="CHASE2"/>
    <property type="match status" value="1"/>
</dbReference>
<dbReference type="Proteomes" id="UP001144323">
    <property type="component" value="Unassembled WGS sequence"/>
</dbReference>
<protein>
    <submittedName>
        <fullName evidence="3">Adenylate/guanylate cyclase domain-containing protein</fullName>
    </submittedName>
</protein>
<feature type="transmembrane region" description="Helical" evidence="1">
    <location>
        <begin position="356"/>
        <end position="378"/>
    </location>
</feature>
<gene>
    <name evidence="3" type="primary">cyaD2</name>
    <name evidence="3" type="ORF">LMG27198_17860</name>
</gene>
<dbReference type="Pfam" id="PF05226">
    <property type="entry name" value="CHASE2"/>
    <property type="match status" value="1"/>
</dbReference>
<dbReference type="GO" id="GO:0006171">
    <property type="term" value="P:cAMP biosynthetic process"/>
    <property type="evidence" value="ECO:0007669"/>
    <property type="project" value="TreeGrafter"/>
</dbReference>
<dbReference type="InterPro" id="IPR050697">
    <property type="entry name" value="Adenylyl/Guanylyl_Cyclase_3/4"/>
</dbReference>
<dbReference type="Gene3D" id="3.30.70.1230">
    <property type="entry name" value="Nucleotide cyclase"/>
    <property type="match status" value="1"/>
</dbReference>
<keyword evidence="4" id="KW-1185">Reference proteome</keyword>
<dbReference type="InterPro" id="IPR029787">
    <property type="entry name" value="Nucleotide_cyclase"/>
</dbReference>
<dbReference type="SUPFAM" id="SSF55073">
    <property type="entry name" value="Nucleotide cyclase"/>
    <property type="match status" value="1"/>
</dbReference>
<proteinExistence type="predicted"/>
<reference evidence="3" key="1">
    <citation type="journal article" date="2023" name="Int. J. Syst. Evol. Microbiol.">
        <title>Methylocystis iwaonis sp. nov., a type II methane-oxidizing bacterium from surface soil of a rice paddy field in Japan, and emended description of the genus Methylocystis (ex Whittenbury et al. 1970) Bowman et al. 1993.</title>
        <authorList>
            <person name="Kaise H."/>
            <person name="Sawadogo J.B."/>
            <person name="Alam M.S."/>
            <person name="Ueno C."/>
            <person name="Dianou D."/>
            <person name="Shinjo R."/>
            <person name="Asakawa S."/>
        </authorList>
    </citation>
    <scope>NUCLEOTIDE SEQUENCE</scope>
    <source>
        <strain evidence="3">LMG27198</strain>
    </source>
</reference>
<organism evidence="3 4">
    <name type="scientific">Methylocystis echinoides</name>
    <dbReference type="NCBI Taxonomy" id="29468"/>
    <lineage>
        <taxon>Bacteria</taxon>
        <taxon>Pseudomonadati</taxon>
        <taxon>Pseudomonadota</taxon>
        <taxon>Alphaproteobacteria</taxon>
        <taxon>Hyphomicrobiales</taxon>
        <taxon>Methylocystaceae</taxon>
        <taxon>Methylocystis</taxon>
    </lineage>
</organism>
<keyword evidence="1" id="KW-0812">Transmembrane</keyword>
<dbReference type="InterPro" id="IPR007890">
    <property type="entry name" value="CHASE2"/>
</dbReference>
<dbReference type="CDD" id="cd07302">
    <property type="entry name" value="CHD"/>
    <property type="match status" value="1"/>
</dbReference>